<dbReference type="AlphaFoldDB" id="A0A0C2JV74"/>
<proteinExistence type="predicted"/>
<organism evidence="1 2">
    <name type="scientific">Thelohanellus kitauei</name>
    <name type="common">Myxosporean</name>
    <dbReference type="NCBI Taxonomy" id="669202"/>
    <lineage>
        <taxon>Eukaryota</taxon>
        <taxon>Metazoa</taxon>
        <taxon>Cnidaria</taxon>
        <taxon>Myxozoa</taxon>
        <taxon>Myxosporea</taxon>
        <taxon>Bivalvulida</taxon>
        <taxon>Platysporina</taxon>
        <taxon>Myxobolidae</taxon>
        <taxon>Thelohanellus</taxon>
    </lineage>
</organism>
<reference evidence="1 2" key="1">
    <citation type="journal article" date="2014" name="Genome Biol. Evol.">
        <title>The genome of the myxosporean Thelohanellus kitauei shows adaptations to nutrient acquisition within its fish host.</title>
        <authorList>
            <person name="Yang Y."/>
            <person name="Xiong J."/>
            <person name="Zhou Z."/>
            <person name="Huo F."/>
            <person name="Miao W."/>
            <person name="Ran C."/>
            <person name="Liu Y."/>
            <person name="Zhang J."/>
            <person name="Feng J."/>
            <person name="Wang M."/>
            <person name="Wang M."/>
            <person name="Wang L."/>
            <person name="Yao B."/>
        </authorList>
    </citation>
    <scope>NUCLEOTIDE SEQUENCE [LARGE SCALE GENOMIC DNA]</scope>
    <source>
        <strain evidence="1">Wuqing</strain>
    </source>
</reference>
<dbReference type="EMBL" id="JWZT01000886">
    <property type="protein sequence ID" value="KII73323.1"/>
    <property type="molecule type" value="Genomic_DNA"/>
</dbReference>
<comment type="caution">
    <text evidence="1">The sequence shown here is derived from an EMBL/GenBank/DDBJ whole genome shotgun (WGS) entry which is preliminary data.</text>
</comment>
<evidence type="ECO:0000313" key="2">
    <source>
        <dbReference type="Proteomes" id="UP000031668"/>
    </source>
</evidence>
<gene>
    <name evidence="1" type="ORF">RF11_04705</name>
</gene>
<dbReference type="Proteomes" id="UP000031668">
    <property type="component" value="Unassembled WGS sequence"/>
</dbReference>
<keyword evidence="2" id="KW-1185">Reference proteome</keyword>
<name>A0A0C2JV74_THEKT</name>
<evidence type="ECO:0000313" key="1">
    <source>
        <dbReference type="EMBL" id="KII73323.1"/>
    </source>
</evidence>
<sequence length="107" mass="11885">MSWGDVTVGNDYVSVTGTDISTNQVDGDILMFTLYYIDKAEEGFLISDIELLFKSQRTLHVRSTLGILIPPTGFSKKDLSYYIRKEEAGGLTEISISVLTIDATFTH</sequence>
<protein>
    <submittedName>
        <fullName evidence="1">Uncharacterized protein</fullName>
    </submittedName>
</protein>
<accession>A0A0C2JV74</accession>